<protein>
    <submittedName>
        <fullName evidence="1">Putative glycosyl transferase</fullName>
    </submittedName>
</protein>
<dbReference type="InterPro" id="IPR007822">
    <property type="entry name" value="LANC-like"/>
</dbReference>
<dbReference type="GO" id="GO:0016740">
    <property type="term" value="F:transferase activity"/>
    <property type="evidence" value="ECO:0007669"/>
    <property type="project" value="UniProtKB-KW"/>
</dbReference>
<evidence type="ECO:0000313" key="2">
    <source>
        <dbReference type="Proteomes" id="UP000095541"/>
    </source>
</evidence>
<dbReference type="Pfam" id="PF05147">
    <property type="entry name" value="LANC_like"/>
    <property type="match status" value="1"/>
</dbReference>
<dbReference type="AlphaFoldDB" id="A0A174VBK8"/>
<sequence>MFEKIANYLLNIDKEKASGLLVGNVGVSLFLYQVYRKTGQTEFEETADMMLNNILEKQTMLSSTNFRDGLAGIGWGIEYLLQNNYYEGDSEEILEDVDNVIFKSVYEARLPLLGVNEGLCGYLLYLNSRIKNTESSNSVAHRINCGLFKVLINKIDKIAPDHFQSLTKDIHFDLLWEFPALLVVLRQSLDLNLYNEKIINMVNQWMVYLGSYLPSMHCHRLSLLLALYSINTYIHSIEMEQHIKVLAYSIDFNKLKSEVDPYAINIMHGWPGVVCLLSMASQYLNADYPNYHLFDKTRCEILHQYLNGLEEQIDNLSKGISENKSISIGIVNGITGIGIIDLCYPEVMSVNSNK</sequence>
<dbReference type="Proteomes" id="UP000095541">
    <property type="component" value="Unassembled WGS sequence"/>
</dbReference>
<reference evidence="1 2" key="1">
    <citation type="submission" date="2015-09" db="EMBL/GenBank/DDBJ databases">
        <authorList>
            <consortium name="Pathogen Informatics"/>
        </authorList>
    </citation>
    <scope>NUCLEOTIDE SEQUENCE [LARGE SCALE GENOMIC DNA]</scope>
    <source>
        <strain evidence="1 2">2789STDY5834945</strain>
    </source>
</reference>
<dbReference type="RefSeq" id="WP_055220550.1">
    <property type="nucleotide sequence ID" value="NZ_CZBI01000005.1"/>
</dbReference>
<evidence type="ECO:0000313" key="1">
    <source>
        <dbReference type="EMBL" id="CUQ32203.1"/>
    </source>
</evidence>
<accession>A0A174VBK8</accession>
<proteinExistence type="predicted"/>
<name>A0A174VBK8_BACT4</name>
<dbReference type="SUPFAM" id="SSF158745">
    <property type="entry name" value="LanC-like"/>
    <property type="match status" value="1"/>
</dbReference>
<dbReference type="GO" id="GO:0031179">
    <property type="term" value="P:peptide modification"/>
    <property type="evidence" value="ECO:0007669"/>
    <property type="project" value="InterPro"/>
</dbReference>
<organism evidence="1 2">
    <name type="scientific">Bacteroides thetaiotaomicron</name>
    <dbReference type="NCBI Taxonomy" id="818"/>
    <lineage>
        <taxon>Bacteria</taxon>
        <taxon>Pseudomonadati</taxon>
        <taxon>Bacteroidota</taxon>
        <taxon>Bacteroidia</taxon>
        <taxon>Bacteroidales</taxon>
        <taxon>Bacteroidaceae</taxon>
        <taxon>Bacteroides</taxon>
    </lineage>
</organism>
<gene>
    <name evidence="1" type="ORF">ERS852557_03570</name>
</gene>
<dbReference type="EMBL" id="CZBI01000005">
    <property type="protein sequence ID" value="CUQ32203.1"/>
    <property type="molecule type" value="Genomic_DNA"/>
</dbReference>
<keyword evidence="1" id="KW-0808">Transferase</keyword>
<dbReference type="Gene3D" id="1.50.10.20">
    <property type="match status" value="1"/>
</dbReference>